<name>A0A7W6K5S2_9HYPH</name>
<keyword evidence="3 6" id="KW-1133">Transmembrane helix</keyword>
<dbReference type="PANTHER" id="PTHR30168:SF0">
    <property type="entry name" value="INNER MEMBRANE PROTEIN"/>
    <property type="match status" value="1"/>
</dbReference>
<dbReference type="InterPro" id="IPR007343">
    <property type="entry name" value="Uncharacterised_pept_Zn_put"/>
</dbReference>
<evidence type="ECO:0000256" key="5">
    <source>
        <dbReference type="SAM" id="MobiDB-lite"/>
    </source>
</evidence>
<reference evidence="7 8" key="1">
    <citation type="submission" date="2020-08" db="EMBL/GenBank/DDBJ databases">
        <title>Genomic Encyclopedia of Type Strains, Phase IV (KMG-IV): sequencing the most valuable type-strain genomes for metagenomic binning, comparative biology and taxonomic classification.</title>
        <authorList>
            <person name="Goeker M."/>
        </authorList>
    </citation>
    <scope>NUCLEOTIDE SEQUENCE [LARGE SCALE GENOMIC DNA]</scope>
    <source>
        <strain evidence="7 8">DSM 26385</strain>
    </source>
</reference>
<gene>
    <name evidence="7" type="ORF">GGQ66_003370</name>
</gene>
<dbReference type="PANTHER" id="PTHR30168">
    <property type="entry name" value="PUTATIVE MEMBRANE PROTEIN YPFJ"/>
    <property type="match status" value="1"/>
</dbReference>
<evidence type="ECO:0000313" key="8">
    <source>
        <dbReference type="Proteomes" id="UP000584824"/>
    </source>
</evidence>
<proteinExistence type="predicted"/>
<organism evidence="7 8">
    <name type="scientific">Allorhizobium borbori</name>
    <dbReference type="NCBI Taxonomy" id="485907"/>
    <lineage>
        <taxon>Bacteria</taxon>
        <taxon>Pseudomonadati</taxon>
        <taxon>Pseudomonadota</taxon>
        <taxon>Alphaproteobacteria</taxon>
        <taxon>Hyphomicrobiales</taxon>
        <taxon>Rhizobiaceae</taxon>
        <taxon>Rhizobium/Agrobacterium group</taxon>
        <taxon>Allorhizobium</taxon>
    </lineage>
</organism>
<dbReference type="GO" id="GO:0016020">
    <property type="term" value="C:membrane"/>
    <property type="evidence" value="ECO:0007669"/>
    <property type="project" value="UniProtKB-SubCell"/>
</dbReference>
<comment type="subcellular location">
    <subcellularLocation>
        <location evidence="1">Membrane</location>
        <topology evidence="1">Single-pass membrane protein</topology>
    </subcellularLocation>
</comment>
<keyword evidence="8" id="KW-1185">Reference proteome</keyword>
<dbReference type="SUPFAM" id="SSF55486">
    <property type="entry name" value="Metalloproteases ('zincins'), catalytic domain"/>
    <property type="match status" value="1"/>
</dbReference>
<evidence type="ECO:0000256" key="2">
    <source>
        <dbReference type="ARBA" id="ARBA00022692"/>
    </source>
</evidence>
<feature type="region of interest" description="Disordered" evidence="5">
    <location>
        <begin position="1"/>
        <end position="37"/>
    </location>
</feature>
<evidence type="ECO:0000256" key="6">
    <source>
        <dbReference type="SAM" id="Phobius"/>
    </source>
</evidence>
<evidence type="ECO:0008006" key="9">
    <source>
        <dbReference type="Google" id="ProtNLM"/>
    </source>
</evidence>
<feature type="transmembrane region" description="Helical" evidence="6">
    <location>
        <begin position="43"/>
        <end position="62"/>
    </location>
</feature>
<dbReference type="Proteomes" id="UP000584824">
    <property type="component" value="Unassembled WGS sequence"/>
</dbReference>
<evidence type="ECO:0000256" key="1">
    <source>
        <dbReference type="ARBA" id="ARBA00004167"/>
    </source>
</evidence>
<evidence type="ECO:0000256" key="4">
    <source>
        <dbReference type="ARBA" id="ARBA00023136"/>
    </source>
</evidence>
<dbReference type="AlphaFoldDB" id="A0A7W6K5S2"/>
<dbReference type="RefSeq" id="WP_183793861.1">
    <property type="nucleotide sequence ID" value="NZ_JACIDU010000014.1"/>
</dbReference>
<dbReference type="Pfam" id="PF04228">
    <property type="entry name" value="Zn_peptidase"/>
    <property type="match status" value="1"/>
</dbReference>
<keyword evidence="2 6" id="KW-0812">Transmembrane</keyword>
<dbReference type="EMBL" id="JACIDU010000014">
    <property type="protein sequence ID" value="MBB4104791.1"/>
    <property type="molecule type" value="Genomic_DNA"/>
</dbReference>
<protein>
    <recommendedName>
        <fullName evidence="9">Flagellar biosynthesis protein FlgM</fullName>
    </recommendedName>
</protein>
<evidence type="ECO:0000256" key="3">
    <source>
        <dbReference type="ARBA" id="ARBA00022989"/>
    </source>
</evidence>
<accession>A0A7W6K5S2</accession>
<comment type="caution">
    <text evidence="7">The sequence shown here is derived from an EMBL/GenBank/DDBJ whole genome shotgun (WGS) entry which is preliminary data.</text>
</comment>
<sequence length="309" mass="33445">MKWEGRRQSDNVEDRRNESVGRAGQGGDPFGRSGFRVPVGRKGGGGLGIGGIVIILIISWVLGINPLTLLSGGDINLGGGGQQADSSAPAGPPANDQMTQFVRTVLADTEDTWNGIFKAAGENYTEPTLVLFSGRVSSACGLASAATGPFYCPGDRKVYLDTDFFRQLQQQFGASGDFAQAYVIAHEVGHHIQNLTGILPKFNRARQSMSEAEANRMSVRVELQADCFAGIWGRFTDQKGILENGDLEEALNAAKQIGDDTLQKRSQGYVVPDSFNHGTSAQRMRWFKQGFDNGKVTACNTFDTPYERL</sequence>
<feature type="compositionally biased region" description="Basic and acidic residues" evidence="5">
    <location>
        <begin position="1"/>
        <end position="19"/>
    </location>
</feature>
<keyword evidence="4 6" id="KW-0472">Membrane</keyword>
<evidence type="ECO:0000313" key="7">
    <source>
        <dbReference type="EMBL" id="MBB4104791.1"/>
    </source>
</evidence>